<organism evidence="2 3">
    <name type="scientific">Massilia aerilata</name>
    <dbReference type="NCBI Taxonomy" id="453817"/>
    <lineage>
        <taxon>Bacteria</taxon>
        <taxon>Pseudomonadati</taxon>
        <taxon>Pseudomonadota</taxon>
        <taxon>Betaproteobacteria</taxon>
        <taxon>Burkholderiales</taxon>
        <taxon>Oxalobacteraceae</taxon>
        <taxon>Telluria group</taxon>
        <taxon>Massilia</taxon>
    </lineage>
</organism>
<evidence type="ECO:0000313" key="2">
    <source>
        <dbReference type="EMBL" id="MFC5550502.1"/>
    </source>
</evidence>
<reference evidence="3" key="1">
    <citation type="journal article" date="2019" name="Int. J. Syst. Evol. Microbiol.">
        <title>The Global Catalogue of Microorganisms (GCM) 10K type strain sequencing project: providing services to taxonomists for standard genome sequencing and annotation.</title>
        <authorList>
            <consortium name="The Broad Institute Genomics Platform"/>
            <consortium name="The Broad Institute Genome Sequencing Center for Infectious Disease"/>
            <person name="Wu L."/>
            <person name="Ma J."/>
        </authorList>
    </citation>
    <scope>NUCLEOTIDE SEQUENCE [LARGE SCALE GENOMIC DNA]</scope>
    <source>
        <strain evidence="3">CGMCC 4.5798</strain>
    </source>
</reference>
<keyword evidence="1" id="KW-0812">Transmembrane</keyword>
<accession>A0ABW0S224</accession>
<keyword evidence="1" id="KW-1133">Transmembrane helix</keyword>
<evidence type="ECO:0000313" key="3">
    <source>
        <dbReference type="Proteomes" id="UP001596086"/>
    </source>
</evidence>
<feature type="transmembrane region" description="Helical" evidence="1">
    <location>
        <begin position="7"/>
        <end position="25"/>
    </location>
</feature>
<dbReference type="RefSeq" id="WP_230029509.1">
    <property type="nucleotide sequence ID" value="NZ_JBHSMZ010000015.1"/>
</dbReference>
<dbReference type="EMBL" id="JBHSMZ010000015">
    <property type="protein sequence ID" value="MFC5550502.1"/>
    <property type="molecule type" value="Genomic_DNA"/>
</dbReference>
<evidence type="ECO:0008006" key="4">
    <source>
        <dbReference type="Google" id="ProtNLM"/>
    </source>
</evidence>
<gene>
    <name evidence="2" type="ORF">ACFPO9_18445</name>
</gene>
<feature type="transmembrane region" description="Helical" evidence="1">
    <location>
        <begin position="37"/>
        <end position="54"/>
    </location>
</feature>
<name>A0ABW0S224_9BURK</name>
<evidence type="ECO:0000256" key="1">
    <source>
        <dbReference type="SAM" id="Phobius"/>
    </source>
</evidence>
<keyword evidence="3" id="KW-1185">Reference proteome</keyword>
<comment type="caution">
    <text evidence="2">The sequence shown here is derived from an EMBL/GenBank/DDBJ whole genome shotgun (WGS) entry which is preliminary data.</text>
</comment>
<keyword evidence="1" id="KW-0472">Membrane</keyword>
<proteinExistence type="predicted"/>
<sequence length="75" mass="8545">MPKPSHWIVQYLFAVVSMFGLLLVIDLLMRDETFARAWPSALIWAAIASALFIGTRYRNMKRGIACVVCETLDKK</sequence>
<dbReference type="Proteomes" id="UP001596086">
    <property type="component" value="Unassembled WGS sequence"/>
</dbReference>
<protein>
    <recommendedName>
        <fullName evidence="4">DUF5668 domain-containing protein</fullName>
    </recommendedName>
</protein>